<proteinExistence type="predicted"/>
<keyword evidence="1" id="KW-0732">Signal</keyword>
<dbReference type="EMBL" id="GIFC01008122">
    <property type="protein sequence ID" value="MXU90205.1"/>
    <property type="molecule type" value="Transcribed_RNA"/>
</dbReference>
<reference evidence="2" key="1">
    <citation type="submission" date="2019-12" db="EMBL/GenBank/DDBJ databases">
        <title>An insight into the sialome of adult female Ixodes ricinus ticks feeding for 6 days.</title>
        <authorList>
            <person name="Perner J."/>
            <person name="Ribeiro J.M.C."/>
        </authorList>
    </citation>
    <scope>NUCLEOTIDE SEQUENCE</scope>
    <source>
        <strain evidence="2">Semi-engorged</strain>
        <tissue evidence="2">Salivary glands</tissue>
    </source>
</reference>
<sequence length="113" mass="12347">MGSITATPPTGICFLGSFLSCSASLSLAPWAAALADSRDSCSWPGRSSLGVRRVGGPARVCLLLSSERAGLSLGGKPRVWEEKRLLLRVRSKWGGGRSMRELAWRVWYWVRPE</sequence>
<protein>
    <submittedName>
        <fullName evidence="2">Putative secreted protein</fullName>
    </submittedName>
</protein>
<feature type="signal peptide" evidence="1">
    <location>
        <begin position="1"/>
        <end position="35"/>
    </location>
</feature>
<organism evidence="2">
    <name type="scientific">Ixodes ricinus</name>
    <name type="common">Common tick</name>
    <name type="synonym">Acarus ricinus</name>
    <dbReference type="NCBI Taxonomy" id="34613"/>
    <lineage>
        <taxon>Eukaryota</taxon>
        <taxon>Metazoa</taxon>
        <taxon>Ecdysozoa</taxon>
        <taxon>Arthropoda</taxon>
        <taxon>Chelicerata</taxon>
        <taxon>Arachnida</taxon>
        <taxon>Acari</taxon>
        <taxon>Parasitiformes</taxon>
        <taxon>Ixodida</taxon>
        <taxon>Ixodoidea</taxon>
        <taxon>Ixodidae</taxon>
        <taxon>Ixodinae</taxon>
        <taxon>Ixodes</taxon>
    </lineage>
</organism>
<evidence type="ECO:0000256" key="1">
    <source>
        <dbReference type="SAM" id="SignalP"/>
    </source>
</evidence>
<dbReference type="AlphaFoldDB" id="A0A6B0UKL8"/>
<accession>A0A6B0UKL8</accession>
<name>A0A6B0UKL8_IXORI</name>
<evidence type="ECO:0000313" key="2">
    <source>
        <dbReference type="EMBL" id="MXU90205.1"/>
    </source>
</evidence>
<feature type="chain" id="PRO_5025404906" evidence="1">
    <location>
        <begin position="36"/>
        <end position="113"/>
    </location>
</feature>